<dbReference type="AlphaFoldDB" id="A0A382EPR7"/>
<dbReference type="Pfam" id="PF00005">
    <property type="entry name" value="ABC_tran"/>
    <property type="match status" value="1"/>
</dbReference>
<accession>A0A382EPR7</accession>
<evidence type="ECO:0000256" key="5">
    <source>
        <dbReference type="ARBA" id="ARBA00022967"/>
    </source>
</evidence>
<keyword evidence="3" id="KW-1003">Cell membrane</keyword>
<keyword evidence="5" id="KW-1278">Translocase</keyword>
<dbReference type="InterPro" id="IPR003439">
    <property type="entry name" value="ABC_transporter-like_ATP-bd"/>
</dbReference>
<dbReference type="PANTHER" id="PTHR43297">
    <property type="entry name" value="OLIGOPEPTIDE TRANSPORT ATP-BINDING PROTEIN APPD"/>
    <property type="match status" value="1"/>
</dbReference>
<dbReference type="InterPro" id="IPR027417">
    <property type="entry name" value="P-loop_NTPase"/>
</dbReference>
<evidence type="ECO:0000256" key="2">
    <source>
        <dbReference type="ARBA" id="ARBA00022448"/>
    </source>
</evidence>
<organism evidence="8">
    <name type="scientific">marine metagenome</name>
    <dbReference type="NCBI Taxonomy" id="408172"/>
    <lineage>
        <taxon>unclassified sequences</taxon>
        <taxon>metagenomes</taxon>
        <taxon>ecological metagenomes</taxon>
    </lineage>
</organism>
<evidence type="ECO:0000256" key="1">
    <source>
        <dbReference type="ARBA" id="ARBA00004370"/>
    </source>
</evidence>
<evidence type="ECO:0000259" key="7">
    <source>
        <dbReference type="Pfam" id="PF00005"/>
    </source>
</evidence>
<feature type="domain" description="ABC transporter" evidence="7">
    <location>
        <begin position="23"/>
        <end position="159"/>
    </location>
</feature>
<dbReference type="Gene3D" id="3.40.50.300">
    <property type="entry name" value="P-loop containing nucleotide triphosphate hydrolases"/>
    <property type="match status" value="1"/>
</dbReference>
<dbReference type="GO" id="GO:0016020">
    <property type="term" value="C:membrane"/>
    <property type="evidence" value="ECO:0007669"/>
    <property type="project" value="UniProtKB-SubCell"/>
</dbReference>
<evidence type="ECO:0000256" key="4">
    <source>
        <dbReference type="ARBA" id="ARBA00022519"/>
    </source>
</evidence>
<dbReference type="GO" id="GO:0005524">
    <property type="term" value="F:ATP binding"/>
    <property type="evidence" value="ECO:0007669"/>
    <property type="project" value="InterPro"/>
</dbReference>
<keyword evidence="2" id="KW-0813">Transport</keyword>
<protein>
    <recommendedName>
        <fullName evidence="7">ABC transporter domain-containing protein</fullName>
    </recommendedName>
</protein>
<dbReference type="EMBL" id="UINC01045711">
    <property type="protein sequence ID" value="SVB52796.1"/>
    <property type="molecule type" value="Genomic_DNA"/>
</dbReference>
<reference evidence="8" key="1">
    <citation type="submission" date="2018-05" db="EMBL/GenBank/DDBJ databases">
        <authorList>
            <person name="Lanie J.A."/>
            <person name="Ng W.-L."/>
            <person name="Kazmierczak K.M."/>
            <person name="Andrzejewski T.M."/>
            <person name="Davidsen T.M."/>
            <person name="Wayne K.J."/>
            <person name="Tettelin H."/>
            <person name="Glass J.I."/>
            <person name="Rusch D."/>
            <person name="Podicherti R."/>
            <person name="Tsui H.-C.T."/>
            <person name="Winkler M.E."/>
        </authorList>
    </citation>
    <scope>NUCLEOTIDE SEQUENCE</scope>
</reference>
<sequence>VLLSVAGLSVSFFTPRGTIRAVRDASFEVARGEVLGIVGESGCGKSTAAFAIMGYLPKTAEIEGSILFEGKSISDLDANELRSLRGNRIAMVYQDPTTSLNPSMKIGLQVAEVVLEHMDLSSSQISDRVIELFESVGLADPDEIGNRYPHELSGGMQQR</sequence>
<name>A0A382EPR7_9ZZZZ</name>
<proteinExistence type="predicted"/>
<feature type="non-terminal residue" evidence="8">
    <location>
        <position position="159"/>
    </location>
</feature>
<dbReference type="GO" id="GO:0016887">
    <property type="term" value="F:ATP hydrolysis activity"/>
    <property type="evidence" value="ECO:0007669"/>
    <property type="project" value="InterPro"/>
</dbReference>
<evidence type="ECO:0000256" key="3">
    <source>
        <dbReference type="ARBA" id="ARBA00022475"/>
    </source>
</evidence>
<feature type="non-terminal residue" evidence="8">
    <location>
        <position position="1"/>
    </location>
</feature>
<gene>
    <name evidence="8" type="ORF">METZ01_LOCUS205650</name>
</gene>
<keyword evidence="4" id="KW-0997">Cell inner membrane</keyword>
<dbReference type="SUPFAM" id="SSF52540">
    <property type="entry name" value="P-loop containing nucleoside triphosphate hydrolases"/>
    <property type="match status" value="1"/>
</dbReference>
<dbReference type="InterPro" id="IPR050388">
    <property type="entry name" value="ABC_Ni/Peptide_Import"/>
</dbReference>
<evidence type="ECO:0000256" key="6">
    <source>
        <dbReference type="ARBA" id="ARBA00023136"/>
    </source>
</evidence>
<keyword evidence="6" id="KW-0472">Membrane</keyword>
<dbReference type="PANTHER" id="PTHR43297:SF14">
    <property type="entry name" value="ATPASE AAA-TYPE CORE DOMAIN-CONTAINING PROTEIN"/>
    <property type="match status" value="1"/>
</dbReference>
<comment type="subcellular location">
    <subcellularLocation>
        <location evidence="1">Membrane</location>
    </subcellularLocation>
</comment>
<evidence type="ECO:0000313" key="8">
    <source>
        <dbReference type="EMBL" id="SVB52796.1"/>
    </source>
</evidence>